<dbReference type="InterPro" id="IPR003489">
    <property type="entry name" value="RHF/RaiA"/>
</dbReference>
<dbReference type="GO" id="GO:0003676">
    <property type="term" value="F:nucleic acid binding"/>
    <property type="evidence" value="ECO:0007669"/>
    <property type="project" value="InterPro"/>
</dbReference>
<dbReference type="InterPro" id="IPR011129">
    <property type="entry name" value="CSD"/>
</dbReference>
<proteinExistence type="predicted"/>
<dbReference type="Pfam" id="PF00313">
    <property type="entry name" value="CSD"/>
    <property type="match status" value="1"/>
</dbReference>
<dbReference type="Proteomes" id="UP000662314">
    <property type="component" value="Unassembled WGS sequence"/>
</dbReference>
<dbReference type="SMART" id="SM00357">
    <property type="entry name" value="CSP"/>
    <property type="match status" value="1"/>
</dbReference>
<keyword evidence="3" id="KW-1185">Reference proteome</keyword>
<accession>A0A8J7LI74</accession>
<organism evidence="2 3">
    <name type="scientific">Dendronalium phyllosphericum CENA369</name>
    <dbReference type="NCBI Taxonomy" id="1725256"/>
    <lineage>
        <taxon>Bacteria</taxon>
        <taxon>Bacillati</taxon>
        <taxon>Cyanobacteriota</taxon>
        <taxon>Cyanophyceae</taxon>
        <taxon>Nostocales</taxon>
        <taxon>Nostocaceae</taxon>
        <taxon>Dendronalium</taxon>
        <taxon>Dendronalium phyllosphericum</taxon>
    </lineage>
</organism>
<dbReference type="InterPro" id="IPR012340">
    <property type="entry name" value="NA-bd_OB-fold"/>
</dbReference>
<dbReference type="InterPro" id="IPR036567">
    <property type="entry name" value="RHF-like"/>
</dbReference>
<dbReference type="Pfam" id="PF02482">
    <property type="entry name" value="Ribosomal_S30AE"/>
    <property type="match status" value="1"/>
</dbReference>
<dbReference type="InterPro" id="IPR002059">
    <property type="entry name" value="CSP_DNA-bd"/>
</dbReference>
<dbReference type="SUPFAM" id="SSF69754">
    <property type="entry name" value="Ribosome binding protein Y (YfiA homologue)"/>
    <property type="match status" value="1"/>
</dbReference>
<dbReference type="RefSeq" id="WP_214435273.1">
    <property type="nucleotide sequence ID" value="NZ_CAWPUQ010000160.1"/>
</dbReference>
<evidence type="ECO:0000313" key="3">
    <source>
        <dbReference type="Proteomes" id="UP000662314"/>
    </source>
</evidence>
<dbReference type="EMBL" id="JAECZA010000232">
    <property type="protein sequence ID" value="MBH8576544.1"/>
    <property type="molecule type" value="Genomic_DNA"/>
</dbReference>
<evidence type="ECO:0000259" key="1">
    <source>
        <dbReference type="SMART" id="SM00357"/>
    </source>
</evidence>
<dbReference type="AlphaFoldDB" id="A0A8J7LI74"/>
<gene>
    <name evidence="2" type="ORF">I8752_26845</name>
</gene>
<reference evidence="2 3" key="1">
    <citation type="journal article" date="2021" name="Int. J. Syst. Evol. Microbiol.">
        <title>Amazonocrinis nigriterrae gen. nov., sp. nov., Atlanticothrix silvestris gen. nov., sp. nov. and Dendronalium phyllosphericum gen. nov., sp. nov., nostocacean cyanobacteria from Brazilian environments.</title>
        <authorList>
            <person name="Alvarenga D.O."/>
            <person name="Andreote A.P.D."/>
            <person name="Branco L.H.Z."/>
            <person name="Delbaje E."/>
            <person name="Cruz R.B."/>
            <person name="Varani A.M."/>
            <person name="Fiore M.F."/>
        </authorList>
    </citation>
    <scope>NUCLEOTIDE SEQUENCE [LARGE SCALE GENOMIC DNA]</scope>
    <source>
        <strain evidence="2 3">CENA369</strain>
    </source>
</reference>
<protein>
    <submittedName>
        <fullName evidence="2">HPF/RaiA family ribosome-associated protein</fullName>
    </submittedName>
</protein>
<comment type="caution">
    <text evidence="2">The sequence shown here is derived from an EMBL/GenBank/DDBJ whole genome shotgun (WGS) entry which is preliminary data.</text>
</comment>
<sequence length="209" mass="23689">MKVPPEITYRNVEKTDAIDTLVNEKIAKLEQVCSYISSCHIAIEKINDRPRSGSPYRVRIDITVPPGHELVGESNPTEDTQYEPLNAVIRDAFNAARQQLVKLTQRQHESDKSVSREIDRETTALVTKLFRDRGYGFLKTLDGQEIYFHSNSVLHDDFERLEVGTGVHFFLGQGEEGPQASTIKIIDKPGVRVGKSEQTLIEPPLDWKE</sequence>
<feature type="domain" description="Cold-shock" evidence="1">
    <location>
        <begin position="123"/>
        <end position="186"/>
    </location>
</feature>
<evidence type="ECO:0000313" key="2">
    <source>
        <dbReference type="EMBL" id="MBH8576544.1"/>
    </source>
</evidence>
<dbReference type="Gene3D" id="2.40.50.140">
    <property type="entry name" value="Nucleic acid-binding proteins"/>
    <property type="match status" value="1"/>
</dbReference>
<dbReference type="SUPFAM" id="SSF50249">
    <property type="entry name" value="Nucleic acid-binding proteins"/>
    <property type="match status" value="1"/>
</dbReference>
<dbReference type="Gene3D" id="3.30.160.100">
    <property type="entry name" value="Ribosome hibernation promotion factor-like"/>
    <property type="match status" value="1"/>
</dbReference>
<name>A0A8J7LI74_9NOST</name>